<proteinExistence type="predicted"/>
<accession>B0YLW0</accession>
<evidence type="ECO:0000313" key="2">
    <source>
        <dbReference type="Proteomes" id="UP000011301"/>
    </source>
</evidence>
<sequence>MDIKRKETGDKQEVVFEQLNKGFKQKLNENTKQLKQSKKDLNTILNTIIQLKQFDKV</sequence>
<dbReference type="RefSeq" id="YP_001687104.1">
    <property type="nucleotide sequence ID" value="NC_010356.1"/>
</dbReference>
<dbReference type="EMBL" id="EF568108">
    <property type="protein sequence ID" value="ABQ08929.1"/>
    <property type="molecule type" value="Genomic_DNA"/>
</dbReference>
<name>B0YLW0_GHVS</name>
<organism evidence="1 2">
    <name type="scientific">Glossina hytrovirus (isolate Glossina pallidipes/Ethiopia/Seibersdorf/-)</name>
    <name type="common">GHV</name>
    <dbReference type="NCBI Taxonomy" id="379529"/>
    <lineage>
        <taxon>Viruses</taxon>
        <taxon>Viruses incertae sedis</taxon>
        <taxon>Naldaviricetes</taxon>
        <taxon>Lefavirales</taxon>
        <taxon>Hytrosaviridae</taxon>
        <taxon>Glossinavirus</taxon>
        <taxon>Glossinavirus glopallidipedis</taxon>
    </lineage>
</organism>
<evidence type="ECO:0000313" key="1">
    <source>
        <dbReference type="EMBL" id="ABQ08929.1"/>
    </source>
</evidence>
<dbReference type="Proteomes" id="UP000011301">
    <property type="component" value="Segment"/>
</dbReference>
<dbReference type="KEGG" id="vg:5950923"/>
<gene>
    <name evidence="1" type="ORF">SGHV156</name>
</gene>
<protein>
    <submittedName>
        <fullName evidence="1">Uncharacterized protein</fullName>
    </submittedName>
</protein>
<reference evidence="1 2" key="1">
    <citation type="journal article" date="2007" name="J. Virol. Methods">
        <title>Development of a non-destructive PCR method for detection of the salivary gland hypertrophy virus (SGHV) in tsetse flies.</title>
        <authorList>
            <person name="Abd-Alla A."/>
            <person name="Bossin H."/>
            <person name="Cousserans F."/>
            <person name="Parker A."/>
            <person name="Bergoin M."/>
            <person name="Robinson A."/>
        </authorList>
    </citation>
    <scope>NUCLEOTIDE SEQUENCE [LARGE SCALE GENOMIC DNA]</scope>
    <source>
        <strain evidence="2">Isolate Glossina pallidipes/Ethiopia/Seibersdorf/-</strain>
    </source>
</reference>
<dbReference type="GeneID" id="5950923"/>
<keyword evidence="2" id="KW-1185">Reference proteome</keyword>
<organismHost>
    <name type="scientific">Glossina</name>
    <name type="common">tsetse flies</name>
    <dbReference type="NCBI Taxonomy" id="7393"/>
</organismHost>
<reference evidence="1 2" key="2">
    <citation type="journal article" date="2008" name="J. Virol.">
        <title>Genome analysis of a Glossina pallidipes salivary gland hypertrophy virus reveals a novel, large, double-stranded circular DNA virus.</title>
        <authorList>
            <person name="Abd-Alla A.M."/>
            <person name="Cousserans F."/>
            <person name="Parker A.G."/>
            <person name="Jehle J.A."/>
            <person name="Parker N.J."/>
            <person name="Vlak J.M."/>
            <person name="Robinson A.S."/>
            <person name="Bergoin M."/>
        </authorList>
    </citation>
    <scope>NUCLEOTIDE SEQUENCE [LARGE SCALE GENOMIC DNA]</scope>
    <source>
        <strain evidence="2">Isolate Glossina pallidipes/Ethiopia/Seibersdorf/-</strain>
    </source>
</reference>